<protein>
    <recommendedName>
        <fullName evidence="6">Fatty acid hydroxylase domain-containing protein</fullName>
    </recommendedName>
</protein>
<dbReference type="InterPro" id="IPR050307">
    <property type="entry name" value="Sterol_Desaturase_Related"/>
</dbReference>
<keyword evidence="2 5" id="KW-0812">Transmembrane</keyword>
<evidence type="ECO:0000259" key="6">
    <source>
        <dbReference type="Pfam" id="PF04116"/>
    </source>
</evidence>
<evidence type="ECO:0000256" key="2">
    <source>
        <dbReference type="ARBA" id="ARBA00022692"/>
    </source>
</evidence>
<dbReference type="STRING" id="1344416.A0A139AR41"/>
<feature type="domain" description="Fatty acid hydroxylase" evidence="6">
    <location>
        <begin position="172"/>
        <end position="297"/>
    </location>
</feature>
<keyword evidence="4 5" id="KW-0472">Membrane</keyword>
<reference evidence="7 8" key="1">
    <citation type="journal article" date="2015" name="Genome Biol. Evol.">
        <title>Phylogenomic analyses indicate that early fungi evolved digesting cell walls of algal ancestors of land plants.</title>
        <authorList>
            <person name="Chang Y."/>
            <person name="Wang S."/>
            <person name="Sekimoto S."/>
            <person name="Aerts A.L."/>
            <person name="Choi C."/>
            <person name="Clum A."/>
            <person name="LaButti K.M."/>
            <person name="Lindquist E.A."/>
            <person name="Yee Ngan C."/>
            <person name="Ohm R.A."/>
            <person name="Salamov A.A."/>
            <person name="Grigoriev I.V."/>
            <person name="Spatafora J.W."/>
            <person name="Berbee M.L."/>
        </authorList>
    </citation>
    <scope>NUCLEOTIDE SEQUENCE [LARGE SCALE GENOMIC DNA]</scope>
    <source>
        <strain evidence="7 8">JEL478</strain>
    </source>
</reference>
<proteinExistence type="predicted"/>
<gene>
    <name evidence="7" type="ORF">M427DRAFT_152910</name>
</gene>
<dbReference type="GO" id="GO:0008610">
    <property type="term" value="P:lipid biosynthetic process"/>
    <property type="evidence" value="ECO:0007669"/>
    <property type="project" value="InterPro"/>
</dbReference>
<keyword evidence="8" id="KW-1185">Reference proteome</keyword>
<feature type="transmembrane region" description="Helical" evidence="5">
    <location>
        <begin position="24"/>
        <end position="47"/>
    </location>
</feature>
<organism evidence="7 8">
    <name type="scientific">Gonapodya prolifera (strain JEL478)</name>
    <name type="common">Monoblepharis prolifera</name>
    <dbReference type="NCBI Taxonomy" id="1344416"/>
    <lineage>
        <taxon>Eukaryota</taxon>
        <taxon>Fungi</taxon>
        <taxon>Fungi incertae sedis</taxon>
        <taxon>Chytridiomycota</taxon>
        <taxon>Chytridiomycota incertae sedis</taxon>
        <taxon>Monoblepharidomycetes</taxon>
        <taxon>Monoblepharidales</taxon>
        <taxon>Gonapodyaceae</taxon>
        <taxon>Gonapodya</taxon>
    </lineage>
</organism>
<evidence type="ECO:0000256" key="3">
    <source>
        <dbReference type="ARBA" id="ARBA00022989"/>
    </source>
</evidence>
<dbReference type="PANTHER" id="PTHR11863">
    <property type="entry name" value="STEROL DESATURASE"/>
    <property type="match status" value="1"/>
</dbReference>
<dbReference type="Proteomes" id="UP000070544">
    <property type="component" value="Unassembled WGS sequence"/>
</dbReference>
<dbReference type="EMBL" id="KQ965740">
    <property type="protein sequence ID" value="KXS18965.1"/>
    <property type="molecule type" value="Genomic_DNA"/>
</dbReference>
<dbReference type="GO" id="GO:0016491">
    <property type="term" value="F:oxidoreductase activity"/>
    <property type="evidence" value="ECO:0007669"/>
    <property type="project" value="InterPro"/>
</dbReference>
<evidence type="ECO:0000313" key="7">
    <source>
        <dbReference type="EMBL" id="KXS18965.1"/>
    </source>
</evidence>
<sequence length="341" mass="39514">MSPIPSTPANDSDNSKAKPKKLPWWIYFVDITDAVPPLLFMAAMVLWNKSDSAKAFYAELFKNFPGKEELADQMLNVITGDVVLKWFWGTSAAFALLDLFQWPKFLYAYRIQSKPPPTASYFFKIAVMNFLSSLFIMGPVSKYVMYPIWQWRGGMENLKTIPTAWQSVKEFLIMEAWFEFWLYTSHRIMHLPALYKLTHKRHHVHHNPFTVANFYSTPFEQIFQNNLSGLGALLLPAHPSTMWFFSAYRYLETATSHSGYAIPFSTNAIFHNYHHRMFEGNYGIHAGIPFMDLICGTSHEYFQWRYKYAMTHHWLTNRPIKDAASDVVKELDVEGVDLGGA</sequence>
<dbReference type="Pfam" id="PF04116">
    <property type="entry name" value="FA_hydroxylase"/>
    <property type="match status" value="1"/>
</dbReference>
<name>A0A139AR41_GONPJ</name>
<dbReference type="GO" id="GO:0016020">
    <property type="term" value="C:membrane"/>
    <property type="evidence" value="ECO:0007669"/>
    <property type="project" value="UniProtKB-SubCell"/>
</dbReference>
<dbReference type="GO" id="GO:0005506">
    <property type="term" value="F:iron ion binding"/>
    <property type="evidence" value="ECO:0007669"/>
    <property type="project" value="InterPro"/>
</dbReference>
<feature type="transmembrane region" description="Helical" evidence="5">
    <location>
        <begin position="121"/>
        <end position="140"/>
    </location>
</feature>
<comment type="subcellular location">
    <subcellularLocation>
        <location evidence="1">Membrane</location>
    </subcellularLocation>
</comment>
<evidence type="ECO:0000313" key="8">
    <source>
        <dbReference type="Proteomes" id="UP000070544"/>
    </source>
</evidence>
<evidence type="ECO:0000256" key="1">
    <source>
        <dbReference type="ARBA" id="ARBA00004370"/>
    </source>
</evidence>
<evidence type="ECO:0000256" key="5">
    <source>
        <dbReference type="SAM" id="Phobius"/>
    </source>
</evidence>
<keyword evidence="3 5" id="KW-1133">Transmembrane helix</keyword>
<accession>A0A139AR41</accession>
<dbReference type="OrthoDB" id="408954at2759"/>
<dbReference type="AlphaFoldDB" id="A0A139AR41"/>
<evidence type="ECO:0000256" key="4">
    <source>
        <dbReference type="ARBA" id="ARBA00023136"/>
    </source>
</evidence>
<dbReference type="InterPro" id="IPR006694">
    <property type="entry name" value="Fatty_acid_hydroxylase"/>
</dbReference>